<protein>
    <recommendedName>
        <fullName evidence="1">NmrA-like domain-containing protein</fullName>
    </recommendedName>
</protein>
<sequence length="381" mass="42063">MILRSKSWPEGIPLIYSLIAFISYNIRHGRPEFFPTDQRSGLRISTIPIKGSTPLYSQPAHIGSNMRSIGIFPASGGLGTSTYTHLLKSVPNDNVTLISRYPEKVPDTYTKNGVRLRKASYESDPKELEIAFTGIEVLFLISYPSHVHDYRVKVQLPAIDAAVRAGVKHIFYSSLGFAGNLSDQSLAVVMQAHLDSEKHLASVASSRQDVTYTSIREGLYSESFPIYTAFFDPENPVDEILIPHSGSGPGVSWVKRDELGEATSMLIQDYAAQPDGFKYTNSKLLLTGNKPWSLADTVKCLGETIGKEVRIREVTVDEYAAQPQVEGRFGSMEMAKSWATAWEAIRAGETAIVTPTLAEILGRTPEDFDKTIKDLIGQARD</sequence>
<organism evidence="2 3">
    <name type="scientific">Lomentospora prolificans</name>
    <dbReference type="NCBI Taxonomy" id="41688"/>
    <lineage>
        <taxon>Eukaryota</taxon>
        <taxon>Fungi</taxon>
        <taxon>Dikarya</taxon>
        <taxon>Ascomycota</taxon>
        <taxon>Pezizomycotina</taxon>
        <taxon>Sordariomycetes</taxon>
        <taxon>Hypocreomycetidae</taxon>
        <taxon>Microascales</taxon>
        <taxon>Microascaceae</taxon>
        <taxon>Lomentospora</taxon>
    </lineage>
</organism>
<accession>A0A2N3N6L1</accession>
<keyword evidence="3" id="KW-1185">Reference proteome</keyword>
<comment type="caution">
    <text evidence="2">The sequence shown here is derived from an EMBL/GenBank/DDBJ whole genome shotgun (WGS) entry which is preliminary data.</text>
</comment>
<dbReference type="InterPro" id="IPR008030">
    <property type="entry name" value="NmrA-like"/>
</dbReference>
<dbReference type="InParanoid" id="A0A2N3N6L1"/>
<dbReference type="VEuPathDB" id="FungiDB:jhhlp_006680"/>
<dbReference type="EMBL" id="NLAX01000701">
    <property type="protein sequence ID" value="PKS08068.1"/>
    <property type="molecule type" value="Genomic_DNA"/>
</dbReference>
<dbReference type="Gene3D" id="3.90.25.10">
    <property type="entry name" value="UDP-galactose 4-epimerase, domain 1"/>
    <property type="match status" value="1"/>
</dbReference>
<gene>
    <name evidence="2" type="ORF">jhhlp_006680</name>
</gene>
<dbReference type="Gene3D" id="3.40.50.720">
    <property type="entry name" value="NAD(P)-binding Rossmann-like Domain"/>
    <property type="match status" value="1"/>
</dbReference>
<name>A0A2N3N6L1_9PEZI</name>
<evidence type="ECO:0000313" key="2">
    <source>
        <dbReference type="EMBL" id="PKS08068.1"/>
    </source>
</evidence>
<dbReference type="OrthoDB" id="419598at2759"/>
<dbReference type="SUPFAM" id="SSF51735">
    <property type="entry name" value="NAD(P)-binding Rossmann-fold domains"/>
    <property type="match status" value="1"/>
</dbReference>
<dbReference type="PANTHER" id="PTHR47129">
    <property type="entry name" value="QUINONE OXIDOREDUCTASE 2"/>
    <property type="match status" value="1"/>
</dbReference>
<dbReference type="Proteomes" id="UP000233524">
    <property type="component" value="Unassembled WGS sequence"/>
</dbReference>
<dbReference type="Pfam" id="PF05368">
    <property type="entry name" value="NmrA"/>
    <property type="match status" value="1"/>
</dbReference>
<dbReference type="PANTHER" id="PTHR47129:SF1">
    <property type="entry name" value="NMRA-LIKE DOMAIN-CONTAINING PROTEIN"/>
    <property type="match status" value="1"/>
</dbReference>
<dbReference type="STRING" id="41688.A0A2N3N6L1"/>
<feature type="domain" description="NmrA-like" evidence="1">
    <location>
        <begin position="68"/>
        <end position="320"/>
    </location>
</feature>
<dbReference type="InterPro" id="IPR052718">
    <property type="entry name" value="NmrA-type_oxidoreductase"/>
</dbReference>
<proteinExistence type="predicted"/>
<evidence type="ECO:0000313" key="3">
    <source>
        <dbReference type="Proteomes" id="UP000233524"/>
    </source>
</evidence>
<evidence type="ECO:0000259" key="1">
    <source>
        <dbReference type="Pfam" id="PF05368"/>
    </source>
</evidence>
<dbReference type="InterPro" id="IPR036291">
    <property type="entry name" value="NAD(P)-bd_dom_sf"/>
</dbReference>
<reference evidence="2 3" key="1">
    <citation type="journal article" date="2017" name="G3 (Bethesda)">
        <title>First Draft Genome Sequence of the Pathogenic Fungus Lomentospora prolificans (Formerly Scedosporium prolificans).</title>
        <authorList>
            <person name="Luo R."/>
            <person name="Zimin A."/>
            <person name="Workman R."/>
            <person name="Fan Y."/>
            <person name="Pertea G."/>
            <person name="Grossman N."/>
            <person name="Wear M.P."/>
            <person name="Jia B."/>
            <person name="Miller H."/>
            <person name="Casadevall A."/>
            <person name="Timp W."/>
            <person name="Zhang S.X."/>
            <person name="Salzberg S.L."/>
        </authorList>
    </citation>
    <scope>NUCLEOTIDE SEQUENCE [LARGE SCALE GENOMIC DNA]</scope>
    <source>
        <strain evidence="2 3">JHH-5317</strain>
    </source>
</reference>
<dbReference type="AlphaFoldDB" id="A0A2N3N6L1"/>